<keyword evidence="3" id="KW-1185">Reference proteome</keyword>
<feature type="region of interest" description="Disordered" evidence="1">
    <location>
        <begin position="43"/>
        <end position="71"/>
    </location>
</feature>
<sequence>MISPAHSPGWGPRGALSTDAWPAKRFDLSGSASGFGAEALQEENADALQPPLPPASPRAAAKAPRRPRRVHPNPICAKWAQLFSRNREPVEALLG</sequence>
<dbReference type="EMBL" id="KN122825">
    <property type="protein sequence ID" value="KFO28018.1"/>
    <property type="molecule type" value="Genomic_DNA"/>
</dbReference>
<evidence type="ECO:0000313" key="3">
    <source>
        <dbReference type="Proteomes" id="UP000028990"/>
    </source>
</evidence>
<organism evidence="2 3">
    <name type="scientific">Fukomys damarensis</name>
    <name type="common">Damaraland mole rat</name>
    <name type="synonym">Cryptomys damarensis</name>
    <dbReference type="NCBI Taxonomy" id="885580"/>
    <lineage>
        <taxon>Eukaryota</taxon>
        <taxon>Metazoa</taxon>
        <taxon>Chordata</taxon>
        <taxon>Craniata</taxon>
        <taxon>Vertebrata</taxon>
        <taxon>Euteleostomi</taxon>
        <taxon>Mammalia</taxon>
        <taxon>Eutheria</taxon>
        <taxon>Euarchontoglires</taxon>
        <taxon>Glires</taxon>
        <taxon>Rodentia</taxon>
        <taxon>Hystricomorpha</taxon>
        <taxon>Bathyergidae</taxon>
        <taxon>Fukomys</taxon>
    </lineage>
</organism>
<dbReference type="Proteomes" id="UP000028990">
    <property type="component" value="Unassembled WGS sequence"/>
</dbReference>
<evidence type="ECO:0000256" key="1">
    <source>
        <dbReference type="SAM" id="MobiDB-lite"/>
    </source>
</evidence>
<accession>A0A091DBY8</accession>
<reference evidence="2 3" key="1">
    <citation type="submission" date="2013-11" db="EMBL/GenBank/DDBJ databases">
        <title>The Damaraland mole rat (Fukomys damarensis) genome and evolution of African mole rats.</title>
        <authorList>
            <person name="Gladyshev V.N."/>
            <person name="Fang X."/>
        </authorList>
    </citation>
    <scope>NUCLEOTIDE SEQUENCE [LARGE SCALE GENOMIC DNA]</scope>
    <source>
        <tissue evidence="2">Liver</tissue>
    </source>
</reference>
<name>A0A091DBY8_FUKDA</name>
<evidence type="ECO:0000313" key="2">
    <source>
        <dbReference type="EMBL" id="KFO28018.1"/>
    </source>
</evidence>
<protein>
    <submittedName>
        <fullName evidence="2">Uncharacterized protein</fullName>
    </submittedName>
</protein>
<gene>
    <name evidence="2" type="ORF">H920_10555</name>
</gene>
<proteinExistence type="predicted"/>
<dbReference type="AlphaFoldDB" id="A0A091DBY8"/>